<dbReference type="InterPro" id="IPR023393">
    <property type="entry name" value="START-like_dom_sf"/>
</dbReference>
<dbReference type="RefSeq" id="XP_028887323.1">
    <property type="nucleotide sequence ID" value="XM_029020815.1"/>
</dbReference>
<dbReference type="AlphaFoldDB" id="A0A1X0P8H6"/>
<dbReference type="VEuPathDB" id="TriTrypDB:TM35_000011340"/>
<proteinExistence type="predicted"/>
<dbReference type="PANTHER" id="PTHR19308:SF55">
    <property type="entry name" value="START DOMAIN-CONTAINING PROTEIN"/>
    <property type="match status" value="1"/>
</dbReference>
<reference evidence="3 4" key="1">
    <citation type="submission" date="2017-03" db="EMBL/GenBank/DDBJ databases">
        <title>An alternative strategy for trypanosome survival in the mammalian bloodstream revealed through genome and transcriptome analysis of the ubiquitous bovine parasite Trypanosoma (Megatrypanum) theileri.</title>
        <authorList>
            <person name="Kelly S."/>
            <person name="Ivens A."/>
            <person name="Mott A."/>
            <person name="O'Neill E."/>
            <person name="Emms D."/>
            <person name="Macleod O."/>
            <person name="Voorheis P."/>
            <person name="Matthews J."/>
            <person name="Matthews K."/>
            <person name="Carrington M."/>
        </authorList>
    </citation>
    <scope>NUCLEOTIDE SEQUENCE [LARGE SCALE GENOMIC DNA]</scope>
    <source>
        <strain evidence="3">Edinburgh</strain>
    </source>
</reference>
<gene>
    <name evidence="3" type="ORF">TM35_000011340</name>
</gene>
<feature type="domain" description="START" evidence="2">
    <location>
        <begin position="99"/>
        <end position="247"/>
    </location>
</feature>
<evidence type="ECO:0000256" key="1">
    <source>
        <dbReference type="SAM" id="MobiDB-lite"/>
    </source>
</evidence>
<evidence type="ECO:0000313" key="4">
    <source>
        <dbReference type="Proteomes" id="UP000192257"/>
    </source>
</evidence>
<dbReference type="Proteomes" id="UP000192257">
    <property type="component" value="Unassembled WGS sequence"/>
</dbReference>
<dbReference type="PANTHER" id="PTHR19308">
    <property type="entry name" value="PHOSPHATIDYLCHOLINE TRANSFER PROTEIN"/>
    <property type="match status" value="1"/>
</dbReference>
<comment type="caution">
    <text evidence="3">The sequence shown here is derived from an EMBL/GenBank/DDBJ whole genome shotgun (WGS) entry which is preliminary data.</text>
</comment>
<organism evidence="3 4">
    <name type="scientific">Trypanosoma theileri</name>
    <dbReference type="NCBI Taxonomy" id="67003"/>
    <lineage>
        <taxon>Eukaryota</taxon>
        <taxon>Discoba</taxon>
        <taxon>Euglenozoa</taxon>
        <taxon>Kinetoplastea</taxon>
        <taxon>Metakinetoplastina</taxon>
        <taxon>Trypanosomatida</taxon>
        <taxon>Trypanosomatidae</taxon>
        <taxon>Trypanosoma</taxon>
    </lineage>
</organism>
<feature type="region of interest" description="Disordered" evidence="1">
    <location>
        <begin position="280"/>
        <end position="300"/>
    </location>
</feature>
<keyword evidence="4" id="KW-1185">Reference proteome</keyword>
<dbReference type="GeneID" id="39980595"/>
<evidence type="ECO:0000259" key="2">
    <source>
        <dbReference type="PROSITE" id="PS50848"/>
    </source>
</evidence>
<dbReference type="OrthoDB" id="270061at2759"/>
<accession>A0A1X0P8H6</accession>
<protein>
    <recommendedName>
        <fullName evidence="2">START domain-containing protein</fullName>
    </recommendedName>
</protein>
<sequence>MWDVVSQVGRAAYRTAAKTGLAAGTEQPPYPCALPLQRLEDASDTQRVQELLTGIFTAAKDLLENDAEHRWHLVDYQDPDKGGDLHLFTRPHIGPFNFAKATVSFMGVTPQQVLDTMHGDNPESRKKYSANLSTFEILARPTPTSNIQYHEYWAPPPVSGREFVFLAEQKYVEQDDVYYVYGCSIDYAPREKKSNNHVRASCLWGWELTPIGNNTMATYVSCMNPRGWTPTFIMGWLKSEIGKELVSCRRVLYGEAVNLERTEVERNENDGLDARDIMEEGEENEENVELNPVGENVHCH</sequence>
<dbReference type="Pfam" id="PF01852">
    <property type="entry name" value="START"/>
    <property type="match status" value="1"/>
</dbReference>
<evidence type="ECO:0000313" key="3">
    <source>
        <dbReference type="EMBL" id="ORC93257.1"/>
    </source>
</evidence>
<dbReference type="CDD" id="cd00177">
    <property type="entry name" value="START"/>
    <property type="match status" value="1"/>
</dbReference>
<dbReference type="SUPFAM" id="SSF55961">
    <property type="entry name" value="Bet v1-like"/>
    <property type="match status" value="1"/>
</dbReference>
<name>A0A1X0P8H6_9TRYP</name>
<dbReference type="PROSITE" id="PS50848">
    <property type="entry name" value="START"/>
    <property type="match status" value="1"/>
</dbReference>
<dbReference type="Gene3D" id="3.30.530.20">
    <property type="match status" value="1"/>
</dbReference>
<dbReference type="InterPro" id="IPR051213">
    <property type="entry name" value="START_lipid_transfer"/>
</dbReference>
<dbReference type="GO" id="GO:0008289">
    <property type="term" value="F:lipid binding"/>
    <property type="evidence" value="ECO:0007669"/>
    <property type="project" value="InterPro"/>
</dbReference>
<dbReference type="InterPro" id="IPR002913">
    <property type="entry name" value="START_lipid-bd_dom"/>
</dbReference>
<feature type="compositionally biased region" description="Low complexity" evidence="1">
    <location>
        <begin position="289"/>
        <end position="300"/>
    </location>
</feature>
<dbReference type="EMBL" id="NBCO01000001">
    <property type="protein sequence ID" value="ORC93257.1"/>
    <property type="molecule type" value="Genomic_DNA"/>
</dbReference>
<dbReference type="GO" id="GO:0005737">
    <property type="term" value="C:cytoplasm"/>
    <property type="evidence" value="ECO:0007669"/>
    <property type="project" value="UniProtKB-ARBA"/>
</dbReference>